<sequence length="356" mass="38248">MSDPGDVLAALPHMLGFHPTDSFVLVTLHDLTATPRFGMTMRVDLPCPTRACAFGDFLLAGPLSMQNAEAVIMVVVGDKPNRSACPESCGSLCHEADETDSDCDPPMFDLIESARTTLLRSGIAIAHALHVPKVEVGEPWRCYYDEDCRGVVADPKESQMGAVMAAEGSVTFGSREELRELVAPESAEVISRWSAKLDALTEDAIDSYDPSRVTEDLRKVFGAVQRIAAGSALTEDDLLGVLRAVSDVQIRDIVMALSLTELARPAEELWLTLVRKSPEPELVEVAALLAFSAYVRGEGALAGVALERIGEVKPGHNLARMLRRAMDAGIPPAELAAIARHSVDDVQLMLGEDGSC</sequence>
<organism evidence="1 2">
    <name type="scientific">Saccharopolyspora dendranthemae</name>
    <dbReference type="NCBI Taxonomy" id="1181886"/>
    <lineage>
        <taxon>Bacteria</taxon>
        <taxon>Bacillati</taxon>
        <taxon>Actinomycetota</taxon>
        <taxon>Actinomycetes</taxon>
        <taxon>Pseudonocardiales</taxon>
        <taxon>Pseudonocardiaceae</taxon>
        <taxon>Saccharopolyspora</taxon>
    </lineage>
</organism>
<keyword evidence="2" id="KW-1185">Reference proteome</keyword>
<protein>
    <submittedName>
        <fullName evidence="1">Uncharacterized protein DUF4192</fullName>
    </submittedName>
</protein>
<proteinExistence type="predicted"/>
<dbReference type="Pfam" id="PF13830">
    <property type="entry name" value="DUF4192"/>
    <property type="match status" value="1"/>
</dbReference>
<gene>
    <name evidence="1" type="ORF">FHU35_14379</name>
</gene>
<dbReference type="AlphaFoldDB" id="A0A561U429"/>
<accession>A0A561U429</accession>
<evidence type="ECO:0000313" key="2">
    <source>
        <dbReference type="Proteomes" id="UP000316184"/>
    </source>
</evidence>
<dbReference type="InterPro" id="IPR025447">
    <property type="entry name" value="DUF4192"/>
</dbReference>
<evidence type="ECO:0000313" key="1">
    <source>
        <dbReference type="EMBL" id="TWF94097.1"/>
    </source>
</evidence>
<dbReference type="Proteomes" id="UP000316184">
    <property type="component" value="Unassembled WGS sequence"/>
</dbReference>
<reference evidence="1 2" key="1">
    <citation type="submission" date="2019-06" db="EMBL/GenBank/DDBJ databases">
        <title>Sequencing the genomes of 1000 actinobacteria strains.</title>
        <authorList>
            <person name="Klenk H.-P."/>
        </authorList>
    </citation>
    <scope>NUCLEOTIDE SEQUENCE [LARGE SCALE GENOMIC DNA]</scope>
    <source>
        <strain evidence="1 2">DSM 46699</strain>
    </source>
</reference>
<comment type="caution">
    <text evidence="1">The sequence shown here is derived from an EMBL/GenBank/DDBJ whole genome shotgun (WGS) entry which is preliminary data.</text>
</comment>
<dbReference type="EMBL" id="VIWX01000004">
    <property type="protein sequence ID" value="TWF94097.1"/>
    <property type="molecule type" value="Genomic_DNA"/>
</dbReference>
<name>A0A561U429_9PSEU</name>